<dbReference type="Proteomes" id="UP000297245">
    <property type="component" value="Unassembled WGS sequence"/>
</dbReference>
<gene>
    <name evidence="2" type="ORF">K435DRAFT_688535</name>
</gene>
<dbReference type="Gene3D" id="3.60.130.30">
    <property type="match status" value="1"/>
</dbReference>
<dbReference type="EMBL" id="ML179632">
    <property type="protein sequence ID" value="THU83954.1"/>
    <property type="molecule type" value="Genomic_DNA"/>
</dbReference>
<sequence length="307" mass="34357">MEGAFAFLCIKAPTDQPTYSNAKVFLDQEDRIIGAAVKKINNPQYEQDIQQAAQLIDEARRNAKFKASEKRSKRGTDFAGVAYGLSYGKGQKRPLRLGGPRLFLMNRLLSHKCFQNIAHHQSSAYATFSPKNYKYYKEGMHNLMQRLPDLSPNFTRSVFACITVNFGPRTCTQVHTDSKNTAHGMCAVTALGDFNPKVGGHIVLWDLKVVLEFPPGCTVLLPSALIRHSNIPVRPNETRYSVTQYTAGGIWRWLDAGGRTEEGMTAEELAAFKSYKANRRERTLDMFSTLEEVRAALNSKSVEIASL</sequence>
<dbReference type="OrthoDB" id="3253621at2759"/>
<protein>
    <recommendedName>
        <fullName evidence="4">Fe2OG dioxygenase domain-containing protein</fullName>
    </recommendedName>
</protein>
<organism evidence="2 3">
    <name type="scientific">Dendrothele bispora (strain CBS 962.96)</name>
    <dbReference type="NCBI Taxonomy" id="1314807"/>
    <lineage>
        <taxon>Eukaryota</taxon>
        <taxon>Fungi</taxon>
        <taxon>Dikarya</taxon>
        <taxon>Basidiomycota</taxon>
        <taxon>Agaricomycotina</taxon>
        <taxon>Agaricomycetes</taxon>
        <taxon>Agaricomycetidae</taxon>
        <taxon>Agaricales</taxon>
        <taxon>Agaricales incertae sedis</taxon>
        <taxon>Dendrothele</taxon>
    </lineage>
</organism>
<evidence type="ECO:0000256" key="1">
    <source>
        <dbReference type="SAM" id="Coils"/>
    </source>
</evidence>
<reference evidence="2 3" key="1">
    <citation type="journal article" date="2019" name="Nat. Ecol. Evol.">
        <title>Megaphylogeny resolves global patterns of mushroom evolution.</title>
        <authorList>
            <person name="Varga T."/>
            <person name="Krizsan K."/>
            <person name="Foldi C."/>
            <person name="Dima B."/>
            <person name="Sanchez-Garcia M."/>
            <person name="Sanchez-Ramirez S."/>
            <person name="Szollosi G.J."/>
            <person name="Szarkandi J.G."/>
            <person name="Papp V."/>
            <person name="Albert L."/>
            <person name="Andreopoulos W."/>
            <person name="Angelini C."/>
            <person name="Antonin V."/>
            <person name="Barry K.W."/>
            <person name="Bougher N.L."/>
            <person name="Buchanan P."/>
            <person name="Buyck B."/>
            <person name="Bense V."/>
            <person name="Catcheside P."/>
            <person name="Chovatia M."/>
            <person name="Cooper J."/>
            <person name="Damon W."/>
            <person name="Desjardin D."/>
            <person name="Finy P."/>
            <person name="Geml J."/>
            <person name="Haridas S."/>
            <person name="Hughes K."/>
            <person name="Justo A."/>
            <person name="Karasinski D."/>
            <person name="Kautmanova I."/>
            <person name="Kiss B."/>
            <person name="Kocsube S."/>
            <person name="Kotiranta H."/>
            <person name="LaButti K.M."/>
            <person name="Lechner B.E."/>
            <person name="Liimatainen K."/>
            <person name="Lipzen A."/>
            <person name="Lukacs Z."/>
            <person name="Mihaltcheva S."/>
            <person name="Morgado L.N."/>
            <person name="Niskanen T."/>
            <person name="Noordeloos M.E."/>
            <person name="Ohm R.A."/>
            <person name="Ortiz-Santana B."/>
            <person name="Ovrebo C."/>
            <person name="Racz N."/>
            <person name="Riley R."/>
            <person name="Savchenko A."/>
            <person name="Shiryaev A."/>
            <person name="Soop K."/>
            <person name="Spirin V."/>
            <person name="Szebenyi C."/>
            <person name="Tomsovsky M."/>
            <person name="Tulloss R.E."/>
            <person name="Uehling J."/>
            <person name="Grigoriev I.V."/>
            <person name="Vagvolgyi C."/>
            <person name="Papp T."/>
            <person name="Martin F.M."/>
            <person name="Miettinen O."/>
            <person name="Hibbett D.S."/>
            <person name="Nagy L.G."/>
        </authorList>
    </citation>
    <scope>NUCLEOTIDE SEQUENCE [LARGE SCALE GENOMIC DNA]</scope>
    <source>
        <strain evidence="2 3">CBS 962.96</strain>
    </source>
</reference>
<keyword evidence="3" id="KW-1185">Reference proteome</keyword>
<name>A0A4S8L5Q7_DENBC</name>
<feature type="coiled-coil region" evidence="1">
    <location>
        <begin position="42"/>
        <end position="69"/>
    </location>
</feature>
<keyword evidence="1" id="KW-0175">Coiled coil</keyword>
<proteinExistence type="predicted"/>
<evidence type="ECO:0000313" key="2">
    <source>
        <dbReference type="EMBL" id="THU83954.1"/>
    </source>
</evidence>
<accession>A0A4S8L5Q7</accession>
<evidence type="ECO:0000313" key="3">
    <source>
        <dbReference type="Proteomes" id="UP000297245"/>
    </source>
</evidence>
<dbReference type="AlphaFoldDB" id="A0A4S8L5Q7"/>
<evidence type="ECO:0008006" key="4">
    <source>
        <dbReference type="Google" id="ProtNLM"/>
    </source>
</evidence>